<protein>
    <submittedName>
        <fullName evidence="3">Transporter substrate-binding domain-containing protein</fullName>
    </submittedName>
</protein>
<evidence type="ECO:0000256" key="2">
    <source>
        <dbReference type="SAM" id="SignalP"/>
    </source>
</evidence>
<accession>A0A7Y5EI92</accession>
<feature type="chain" id="PRO_5030745071" evidence="2">
    <location>
        <begin position="23"/>
        <end position="254"/>
    </location>
</feature>
<comment type="similarity">
    <text evidence="1">Belongs to the bacterial solute-binding protein 3 family.</text>
</comment>
<feature type="signal peptide" evidence="2">
    <location>
        <begin position="1"/>
        <end position="22"/>
    </location>
</feature>
<evidence type="ECO:0000256" key="1">
    <source>
        <dbReference type="ARBA" id="ARBA00010333"/>
    </source>
</evidence>
<dbReference type="Gene3D" id="3.40.190.10">
    <property type="entry name" value="Periplasmic binding protein-like II"/>
    <property type="match status" value="2"/>
</dbReference>
<dbReference type="PANTHER" id="PTHR35936">
    <property type="entry name" value="MEMBRANE-BOUND LYTIC MUREIN TRANSGLYCOSYLASE F"/>
    <property type="match status" value="1"/>
</dbReference>
<comment type="caution">
    <text evidence="3">The sequence shown here is derived from an EMBL/GenBank/DDBJ whole genome shotgun (WGS) entry which is preliminary data.</text>
</comment>
<dbReference type="SUPFAM" id="SSF53850">
    <property type="entry name" value="Periplasmic binding protein-like II"/>
    <property type="match status" value="1"/>
</dbReference>
<keyword evidence="2" id="KW-0732">Signal</keyword>
<dbReference type="PANTHER" id="PTHR35936:SF35">
    <property type="entry name" value="L-CYSTINE-BINDING PROTEIN TCYJ"/>
    <property type="match status" value="1"/>
</dbReference>
<keyword evidence="4" id="KW-1185">Reference proteome</keyword>
<dbReference type="RefSeq" id="WP_173501532.1">
    <property type="nucleotide sequence ID" value="NZ_JABSOD010000011.1"/>
</dbReference>
<reference evidence="3 4" key="1">
    <citation type="submission" date="2020-06" db="EMBL/GenBank/DDBJ databases">
        <title>Rheinheimera sp. nov., a marine bacterium isolated from coastal.</title>
        <authorList>
            <person name="Yu Q."/>
            <person name="Qi Y."/>
            <person name="Pu J."/>
        </authorList>
    </citation>
    <scope>NUCLEOTIDE SEQUENCE [LARGE SCALE GENOMIC DNA]</scope>
    <source>
        <strain evidence="3 4">YQF-2</strain>
    </source>
</reference>
<dbReference type="PROSITE" id="PS51257">
    <property type="entry name" value="PROKAR_LIPOPROTEIN"/>
    <property type="match status" value="1"/>
</dbReference>
<dbReference type="Proteomes" id="UP000523161">
    <property type="component" value="Unassembled WGS sequence"/>
</dbReference>
<organism evidence="3 4">
    <name type="scientific">Rheinheimera lutimaris</name>
    <dbReference type="NCBI Taxonomy" id="2740584"/>
    <lineage>
        <taxon>Bacteria</taxon>
        <taxon>Pseudomonadati</taxon>
        <taxon>Pseudomonadota</taxon>
        <taxon>Gammaproteobacteria</taxon>
        <taxon>Chromatiales</taxon>
        <taxon>Chromatiaceae</taxon>
        <taxon>Rheinheimera</taxon>
    </lineage>
</organism>
<dbReference type="AlphaFoldDB" id="A0A7Y5EI92"/>
<evidence type="ECO:0000313" key="4">
    <source>
        <dbReference type="Proteomes" id="UP000523161"/>
    </source>
</evidence>
<name>A0A7Y5EI92_9GAMM</name>
<gene>
    <name evidence="3" type="ORF">HRH59_12120</name>
</gene>
<evidence type="ECO:0000313" key="3">
    <source>
        <dbReference type="EMBL" id="NRQ43290.1"/>
    </source>
</evidence>
<sequence>MNNVLKTLVLLLALAGSAIGCAEPAPTINVGIYYPQVPPYMYKSDTTNTVRGVIPELLNQFFSANHIHVNYIEDNRQRAELKLYDGEIGMMVLAEKWSKHPEKALYSSAVITHRDFIYTMQPQKLQALDALKNSTICLRRHYVYTGLTEALDSGRLLRLDTDSEFDQMNMLVNGRCDFAYLNEHVAQWLKLHQFADAELYRSDYVVDETGMTLALSLQWQSLLPKLNIFLQQAKESGLTETLLQQHINGSVASQ</sequence>
<dbReference type="EMBL" id="JABSOD010000011">
    <property type="protein sequence ID" value="NRQ43290.1"/>
    <property type="molecule type" value="Genomic_DNA"/>
</dbReference>
<proteinExistence type="inferred from homology"/>